<sequence>MQNKRSLNMENIISWILRSGVVLSISVISAGLFAHIVIGAKMATLIIKAGLYILFLTPFARLVASLLMFLLEKDFIYFAITLAIIVIIVLSNILVSLRF</sequence>
<feature type="transmembrane region" description="Helical" evidence="1">
    <location>
        <begin position="75"/>
        <end position="95"/>
    </location>
</feature>
<gene>
    <name evidence="2" type="ORF">OTK00_002073</name>
</gene>
<keyword evidence="1" id="KW-0472">Membrane</keyword>
<reference evidence="2" key="1">
    <citation type="submission" date="2022-12" db="EMBL/GenBank/DDBJ databases">
        <authorList>
            <person name="Bing R.G."/>
            <person name="Willard D.J."/>
            <person name="Manesh M.J.H."/>
            <person name="Laemthong T."/>
            <person name="Crosby J.R."/>
            <person name="Kelly R.M."/>
        </authorList>
    </citation>
    <scope>NUCLEOTIDE SEQUENCE</scope>
    <source>
        <strain evidence="2">DSM 8990</strain>
    </source>
</reference>
<feature type="transmembrane region" description="Helical" evidence="1">
    <location>
        <begin position="12"/>
        <end position="37"/>
    </location>
</feature>
<feature type="transmembrane region" description="Helical" evidence="1">
    <location>
        <begin position="49"/>
        <end position="69"/>
    </location>
</feature>
<organism evidence="2 3">
    <name type="scientific">Caldicellulosiruptor morganii</name>
    <dbReference type="NCBI Taxonomy" id="1387555"/>
    <lineage>
        <taxon>Bacteria</taxon>
        <taxon>Bacillati</taxon>
        <taxon>Bacillota</taxon>
        <taxon>Bacillota incertae sedis</taxon>
        <taxon>Caldicellulosiruptorales</taxon>
        <taxon>Caldicellulosiruptoraceae</taxon>
        <taxon>Caldicellulosiruptor</taxon>
    </lineage>
</organism>
<evidence type="ECO:0000256" key="1">
    <source>
        <dbReference type="SAM" id="Phobius"/>
    </source>
</evidence>
<dbReference type="Proteomes" id="UP001164909">
    <property type="component" value="Chromosome"/>
</dbReference>
<keyword evidence="1" id="KW-0812">Transmembrane</keyword>
<proteinExistence type="predicted"/>
<dbReference type="InterPro" id="IPR012861">
    <property type="entry name" value="DUF1634"/>
</dbReference>
<dbReference type="EMBL" id="CP113865">
    <property type="protein sequence ID" value="WAM33563.1"/>
    <property type="molecule type" value="Genomic_DNA"/>
</dbReference>
<dbReference type="RefSeq" id="WP_045168895.1">
    <property type="nucleotide sequence ID" value="NZ_CP113865.1"/>
</dbReference>
<keyword evidence="3" id="KW-1185">Reference proteome</keyword>
<keyword evidence="1" id="KW-1133">Transmembrane helix</keyword>
<accession>A0ABY7BL46</accession>
<protein>
    <submittedName>
        <fullName evidence="2">DUF1634 domain-containing protein</fullName>
    </submittedName>
</protein>
<name>A0ABY7BL46_9FIRM</name>
<evidence type="ECO:0000313" key="3">
    <source>
        <dbReference type="Proteomes" id="UP001164909"/>
    </source>
</evidence>
<dbReference type="Pfam" id="PF07843">
    <property type="entry name" value="DUF1634"/>
    <property type="match status" value="1"/>
</dbReference>
<evidence type="ECO:0000313" key="2">
    <source>
        <dbReference type="EMBL" id="WAM33563.1"/>
    </source>
</evidence>